<dbReference type="SUPFAM" id="SSF53474">
    <property type="entry name" value="alpha/beta-Hydrolases"/>
    <property type="match status" value="1"/>
</dbReference>
<dbReference type="InterPro" id="IPR000073">
    <property type="entry name" value="AB_hydrolase_1"/>
</dbReference>
<dbReference type="Pfam" id="PF00561">
    <property type="entry name" value="Abhydrolase_1"/>
    <property type="match status" value="1"/>
</dbReference>
<dbReference type="Proteomes" id="UP000177199">
    <property type="component" value="Unassembled WGS sequence"/>
</dbReference>
<name>A0A1F7HJG6_9BACT</name>
<gene>
    <name evidence="2" type="ORF">A3F29_01470</name>
</gene>
<accession>A0A1F7HJG6</accession>
<dbReference type="InterPro" id="IPR029058">
    <property type="entry name" value="AB_hydrolase_fold"/>
</dbReference>
<comment type="caution">
    <text evidence="2">The sequence shown here is derived from an EMBL/GenBank/DDBJ whole genome shotgun (WGS) entry which is preliminary data.</text>
</comment>
<dbReference type="EMBL" id="MFZV01000007">
    <property type="protein sequence ID" value="OGK31380.1"/>
    <property type="molecule type" value="Genomic_DNA"/>
</dbReference>
<protein>
    <recommendedName>
        <fullName evidence="1">AB hydrolase-1 domain-containing protein</fullName>
    </recommendedName>
</protein>
<feature type="domain" description="AB hydrolase-1" evidence="1">
    <location>
        <begin position="122"/>
        <end position="227"/>
    </location>
</feature>
<organism evidence="2 3">
    <name type="scientific">Candidatus Roizmanbacteria bacterium RIFCSPHIGHO2_12_FULL_33_9</name>
    <dbReference type="NCBI Taxonomy" id="1802045"/>
    <lineage>
        <taxon>Bacteria</taxon>
        <taxon>Candidatus Roizmaniibacteriota</taxon>
    </lineage>
</organism>
<proteinExistence type="predicted"/>
<reference evidence="2 3" key="1">
    <citation type="journal article" date="2016" name="Nat. Commun.">
        <title>Thousands of microbial genomes shed light on interconnected biogeochemical processes in an aquifer system.</title>
        <authorList>
            <person name="Anantharaman K."/>
            <person name="Brown C.T."/>
            <person name="Hug L.A."/>
            <person name="Sharon I."/>
            <person name="Castelle C.J."/>
            <person name="Probst A.J."/>
            <person name="Thomas B.C."/>
            <person name="Singh A."/>
            <person name="Wilkins M.J."/>
            <person name="Karaoz U."/>
            <person name="Brodie E.L."/>
            <person name="Williams K.H."/>
            <person name="Hubbard S.S."/>
            <person name="Banfield J.F."/>
        </authorList>
    </citation>
    <scope>NUCLEOTIDE SEQUENCE [LARGE SCALE GENOMIC DNA]</scope>
</reference>
<sequence length="369" mass="41399">MSESGERLGKFIERDRKRAEKLVVKKGKLIVNPMARFNLGLDGQNQNWQPSVESGLDPNLEPVLTDKLIQELKSPEKIADPETGQRFNVIKANWNRLGQEPTLVYLPPYNNAIGEGATFFRIQELARQIGRSTLAIDYPQVGESDDLTKEQKQDLASEEGYGTIAEAQLRVMKQLGIEEIDLVGQSMGAWTVSAIAERAEKYGIKVKNLIVIDSPGIEDAKVGKLSKAEIAEVKYLDLYQSTPYDHEMRIAGGQHFTSLRKKLSFTRWALSSLRKDPDGVYKKAMARGYLTAVLRRSLQSNPDLRIKVVNGSLSRISPKEFNLKMVKELQSEFPGRISQAIFSGEPHYVMESAGRLAAMTNHVLTRSFF</sequence>
<evidence type="ECO:0000259" key="1">
    <source>
        <dbReference type="Pfam" id="PF00561"/>
    </source>
</evidence>
<dbReference type="Gene3D" id="3.40.50.1820">
    <property type="entry name" value="alpha/beta hydrolase"/>
    <property type="match status" value="1"/>
</dbReference>
<evidence type="ECO:0000313" key="2">
    <source>
        <dbReference type="EMBL" id="OGK31380.1"/>
    </source>
</evidence>
<dbReference type="AlphaFoldDB" id="A0A1F7HJG6"/>
<evidence type="ECO:0000313" key="3">
    <source>
        <dbReference type="Proteomes" id="UP000177199"/>
    </source>
</evidence>